<dbReference type="RefSeq" id="WP_258780078.1">
    <property type="nucleotide sequence ID" value="NZ_JANUGP010000015.1"/>
</dbReference>
<dbReference type="Proteomes" id="UP001205612">
    <property type="component" value="Unassembled WGS sequence"/>
</dbReference>
<dbReference type="InterPro" id="IPR004236">
    <property type="entry name" value="Pept_S1_alpha_lytic"/>
</dbReference>
<accession>A0ABT2B673</accession>
<comment type="similarity">
    <text evidence="1">Belongs to the peptidase S1 family.</text>
</comment>
<keyword evidence="5" id="KW-0720">Serine protease</keyword>
<keyword evidence="6" id="KW-0865">Zymogen</keyword>
<evidence type="ECO:0000256" key="3">
    <source>
        <dbReference type="ARBA" id="ARBA00022729"/>
    </source>
</evidence>
<dbReference type="Pfam" id="PF02983">
    <property type="entry name" value="Pro_Al_protease"/>
    <property type="match status" value="1"/>
</dbReference>
<evidence type="ECO:0000259" key="10">
    <source>
        <dbReference type="Pfam" id="PF02983"/>
    </source>
</evidence>
<keyword evidence="7" id="KW-1015">Disulfide bond</keyword>
<protein>
    <submittedName>
        <fullName evidence="11">S1 family peptidase</fullName>
    </submittedName>
</protein>
<feature type="chain" id="PRO_5047059534" evidence="8">
    <location>
        <begin position="31"/>
        <end position="353"/>
    </location>
</feature>
<dbReference type="InterPro" id="IPR009003">
    <property type="entry name" value="Peptidase_S1_PA"/>
</dbReference>
<dbReference type="InterPro" id="IPR001316">
    <property type="entry name" value="Pept_S1A_streptogrisin"/>
</dbReference>
<feature type="domain" description="Peptidase S1" evidence="9">
    <location>
        <begin position="168"/>
        <end position="344"/>
    </location>
</feature>
<dbReference type="InterPro" id="IPR001254">
    <property type="entry name" value="Trypsin_dom"/>
</dbReference>
<evidence type="ECO:0000259" key="9">
    <source>
        <dbReference type="Pfam" id="PF00089"/>
    </source>
</evidence>
<evidence type="ECO:0000256" key="8">
    <source>
        <dbReference type="SAM" id="SignalP"/>
    </source>
</evidence>
<keyword evidence="2" id="KW-0645">Protease</keyword>
<evidence type="ECO:0000313" key="12">
    <source>
        <dbReference type="Proteomes" id="UP001205612"/>
    </source>
</evidence>
<keyword evidence="4" id="KW-0378">Hydrolase</keyword>
<evidence type="ECO:0000256" key="2">
    <source>
        <dbReference type="ARBA" id="ARBA00022670"/>
    </source>
</evidence>
<gene>
    <name evidence="11" type="ORF">NX794_20625</name>
</gene>
<dbReference type="Pfam" id="PF00089">
    <property type="entry name" value="Trypsin"/>
    <property type="match status" value="1"/>
</dbReference>
<evidence type="ECO:0000313" key="11">
    <source>
        <dbReference type="EMBL" id="MCS0603600.1"/>
    </source>
</evidence>
<dbReference type="Gene3D" id="2.40.10.10">
    <property type="entry name" value="Trypsin-like serine proteases"/>
    <property type="match status" value="2"/>
</dbReference>
<evidence type="ECO:0000256" key="6">
    <source>
        <dbReference type="ARBA" id="ARBA00023145"/>
    </source>
</evidence>
<organism evidence="11 12">
    <name type="scientific">Streptomyces pyxinicus</name>
    <dbReference type="NCBI Taxonomy" id="2970331"/>
    <lineage>
        <taxon>Bacteria</taxon>
        <taxon>Bacillati</taxon>
        <taxon>Actinomycetota</taxon>
        <taxon>Actinomycetes</taxon>
        <taxon>Kitasatosporales</taxon>
        <taxon>Streptomycetaceae</taxon>
        <taxon>Streptomyces</taxon>
    </lineage>
</organism>
<reference evidence="11 12" key="1">
    <citation type="submission" date="2022-08" db="EMBL/GenBank/DDBJ databases">
        <authorList>
            <person name="Somphong A."/>
            <person name="Phongsopitanun W."/>
        </authorList>
    </citation>
    <scope>NUCLEOTIDE SEQUENCE [LARGE SCALE GENOMIC DNA]</scope>
    <source>
        <strain evidence="11 12">LP11</strain>
    </source>
</reference>
<name>A0ABT2B673_9ACTN</name>
<dbReference type="PROSITE" id="PS00135">
    <property type="entry name" value="TRYPSIN_SER"/>
    <property type="match status" value="1"/>
</dbReference>
<keyword evidence="3 8" id="KW-0732">Signal</keyword>
<proteinExistence type="inferred from homology"/>
<evidence type="ECO:0000256" key="7">
    <source>
        <dbReference type="ARBA" id="ARBA00023157"/>
    </source>
</evidence>
<dbReference type="PIRSF" id="PIRSF001134">
    <property type="entry name" value="Streptogrisin"/>
    <property type="match status" value="1"/>
</dbReference>
<dbReference type="PRINTS" id="PR00861">
    <property type="entry name" value="ALYTICPTASE"/>
</dbReference>
<keyword evidence="12" id="KW-1185">Reference proteome</keyword>
<dbReference type="EMBL" id="JANUGP010000015">
    <property type="protein sequence ID" value="MCS0603600.1"/>
    <property type="molecule type" value="Genomic_DNA"/>
</dbReference>
<evidence type="ECO:0000256" key="4">
    <source>
        <dbReference type="ARBA" id="ARBA00022801"/>
    </source>
</evidence>
<evidence type="ECO:0000256" key="1">
    <source>
        <dbReference type="ARBA" id="ARBA00007664"/>
    </source>
</evidence>
<dbReference type="CDD" id="cd21112">
    <property type="entry name" value="alphaLP-like"/>
    <property type="match status" value="1"/>
</dbReference>
<comment type="caution">
    <text evidence="11">The sequence shown here is derived from an EMBL/GenBank/DDBJ whole genome shotgun (WGS) entry which is preliminary data.</text>
</comment>
<sequence length="353" mass="36309">MNVFTHRWTLLPAISTAAIMSTLALPPAQAAGSAAKSVEASRVSALVAEVEGALGRTHSAGSYLDHGRLVVTVTDSASATQVRERGAVPRIVRRSGSRLDAAVAALAGNARIPGTAWAIDPRSDQVVVSADATLTGARLAVLTRVVRALGKAVRIEHVPGRFAPTVSGGDPVYFGSYRCTLGFNVKKGSGYYFLDAGHCGNDAATWYSDKPKQHPIGTTAESSFPGNDYALVRYSTSSTPPGDVSLGNGRFQDITSAATPLVGQSVTHSGSTTGVSTGRVTALNATVNYAQGSVSGLIKTNACSQKGDSGGPLFSGTTAYGITSGGNLSCGSGGVSYYQPVTEALQRYGVEVY</sequence>
<feature type="signal peptide" evidence="8">
    <location>
        <begin position="1"/>
        <end position="30"/>
    </location>
</feature>
<dbReference type="InterPro" id="IPR033116">
    <property type="entry name" value="TRYPSIN_SER"/>
</dbReference>
<dbReference type="SUPFAM" id="SSF50494">
    <property type="entry name" value="Trypsin-like serine proteases"/>
    <property type="match status" value="1"/>
</dbReference>
<dbReference type="InterPro" id="IPR043504">
    <property type="entry name" value="Peptidase_S1_PA_chymotrypsin"/>
</dbReference>
<evidence type="ECO:0000256" key="5">
    <source>
        <dbReference type="ARBA" id="ARBA00022825"/>
    </source>
</evidence>
<feature type="domain" description="Peptidase S1A alpha-lytic prodomain" evidence="10">
    <location>
        <begin position="94"/>
        <end position="147"/>
    </location>
</feature>